<dbReference type="Gene3D" id="3.40.50.720">
    <property type="entry name" value="NAD(P)-binding Rossmann-like Domain"/>
    <property type="match status" value="1"/>
</dbReference>
<dbReference type="HOGENOM" id="CLU_034045_1_2_1"/>
<keyword evidence="4" id="KW-0378">Hydrolase</keyword>
<keyword evidence="6" id="KW-0560">Oxidoreductase</keyword>
<evidence type="ECO:0000256" key="5">
    <source>
        <dbReference type="ARBA" id="ARBA00022857"/>
    </source>
</evidence>
<gene>
    <name evidence="10" type="ORF">M378DRAFT_7566</name>
</gene>
<protein>
    <recommendedName>
        <fullName evidence="12">Methenyltetrahydrofolate cyclohydrolase</fullName>
    </recommendedName>
</protein>
<dbReference type="PRINTS" id="PR00085">
    <property type="entry name" value="THFDHDRGNASE"/>
</dbReference>
<dbReference type="SUPFAM" id="SSF51735">
    <property type="entry name" value="NAD(P)-binding Rossmann-fold domains"/>
    <property type="match status" value="1"/>
</dbReference>
<comment type="subunit">
    <text evidence="2">Homodimer.</text>
</comment>
<dbReference type="OrthoDB" id="5126881at2759"/>
<evidence type="ECO:0000259" key="8">
    <source>
        <dbReference type="Pfam" id="PF00763"/>
    </source>
</evidence>
<comment type="pathway">
    <text evidence="1">One-carbon metabolism; tetrahydrofolate interconversion.</text>
</comment>
<feature type="domain" description="Tetrahydrofolate dehydrogenase/cyclohydrolase NAD(P)-binding" evidence="9">
    <location>
        <begin position="148"/>
        <end position="295"/>
    </location>
</feature>
<keyword evidence="7" id="KW-0511">Multifunctional enzyme</keyword>
<proteinExistence type="inferred from homology"/>
<keyword evidence="3" id="KW-0554">One-carbon metabolism</keyword>
<dbReference type="STRING" id="946122.A0A0C2X600"/>
<evidence type="ECO:0000256" key="3">
    <source>
        <dbReference type="ARBA" id="ARBA00022563"/>
    </source>
</evidence>
<keyword evidence="5" id="KW-0521">NADP</keyword>
<dbReference type="InterPro" id="IPR000672">
    <property type="entry name" value="THF_DH/CycHdrlase"/>
</dbReference>
<evidence type="ECO:0000256" key="4">
    <source>
        <dbReference type="ARBA" id="ARBA00022801"/>
    </source>
</evidence>
<evidence type="ECO:0008006" key="12">
    <source>
        <dbReference type="Google" id="ProtNLM"/>
    </source>
</evidence>
<feature type="domain" description="Tetrahydrofolate dehydrogenase/cyclohydrolase catalytic" evidence="8">
    <location>
        <begin position="8"/>
        <end position="127"/>
    </location>
</feature>
<dbReference type="GO" id="GO:0004477">
    <property type="term" value="F:methenyltetrahydrofolate cyclohydrolase activity"/>
    <property type="evidence" value="ECO:0007669"/>
    <property type="project" value="TreeGrafter"/>
</dbReference>
<dbReference type="GO" id="GO:0004488">
    <property type="term" value="F:methylenetetrahydrofolate dehydrogenase (NADP+) activity"/>
    <property type="evidence" value="ECO:0007669"/>
    <property type="project" value="InterPro"/>
</dbReference>
<dbReference type="GO" id="GO:0005829">
    <property type="term" value="C:cytosol"/>
    <property type="evidence" value="ECO:0007669"/>
    <property type="project" value="TreeGrafter"/>
</dbReference>
<dbReference type="EMBL" id="KN818225">
    <property type="protein sequence ID" value="KIL69752.1"/>
    <property type="molecule type" value="Genomic_DNA"/>
</dbReference>
<evidence type="ECO:0000259" key="9">
    <source>
        <dbReference type="Pfam" id="PF02882"/>
    </source>
</evidence>
<dbReference type="PANTHER" id="PTHR48099">
    <property type="entry name" value="C-1-TETRAHYDROFOLATE SYNTHASE, CYTOPLASMIC-RELATED"/>
    <property type="match status" value="1"/>
</dbReference>
<evidence type="ECO:0000256" key="2">
    <source>
        <dbReference type="ARBA" id="ARBA00011738"/>
    </source>
</evidence>
<reference evidence="10 11" key="1">
    <citation type="submission" date="2014-04" db="EMBL/GenBank/DDBJ databases">
        <title>Evolutionary Origins and Diversification of the Mycorrhizal Mutualists.</title>
        <authorList>
            <consortium name="DOE Joint Genome Institute"/>
            <consortium name="Mycorrhizal Genomics Consortium"/>
            <person name="Kohler A."/>
            <person name="Kuo A."/>
            <person name="Nagy L.G."/>
            <person name="Floudas D."/>
            <person name="Copeland A."/>
            <person name="Barry K.W."/>
            <person name="Cichocki N."/>
            <person name="Veneault-Fourrey C."/>
            <person name="LaButti K."/>
            <person name="Lindquist E.A."/>
            <person name="Lipzen A."/>
            <person name="Lundell T."/>
            <person name="Morin E."/>
            <person name="Murat C."/>
            <person name="Riley R."/>
            <person name="Ohm R."/>
            <person name="Sun H."/>
            <person name="Tunlid A."/>
            <person name="Henrissat B."/>
            <person name="Grigoriev I.V."/>
            <person name="Hibbett D.S."/>
            <person name="Martin F."/>
        </authorList>
    </citation>
    <scope>NUCLEOTIDE SEQUENCE [LARGE SCALE GENOMIC DNA]</scope>
    <source>
        <strain evidence="10 11">Koide BX008</strain>
    </source>
</reference>
<dbReference type="PANTHER" id="PTHR48099:SF5">
    <property type="entry name" value="C-1-TETRAHYDROFOLATE SYNTHASE, CYTOPLASMIC"/>
    <property type="match status" value="1"/>
</dbReference>
<dbReference type="InterPro" id="IPR020631">
    <property type="entry name" value="THF_DH/CycHdrlase_NAD-bd_dom"/>
</dbReference>
<sequence>MATPATILDGAALARSIRADVAAKIKSIQAAHPKFQPQLTIVQAGKRQDSSTYVRMKAKAADEVGITFKHVHLPTEATVEDVIKVVYELNENDDVSGILVQLPLGDHVGPEGEHLVTEAVSPQKDVDGFHPYNVGHLASRAADPLFIPCTAAAVMHILDSTNIPLAGAHAVVLGRSDIVGNPVAYLLKSRDATVTQCHSRSRNVEELVKIADIVVSAVGKPEFVKGSWLKPGAVVIDVGINFVPDSTKKSGQRLAGDVEFSTASAVASKITPVPGGVGPLTVAMLMANTLQSAERLWNKTHKSW</sequence>
<dbReference type="GO" id="GO:0035999">
    <property type="term" value="P:tetrahydrofolate interconversion"/>
    <property type="evidence" value="ECO:0007669"/>
    <property type="project" value="TreeGrafter"/>
</dbReference>
<dbReference type="Gene3D" id="3.40.50.10860">
    <property type="entry name" value="Leucine Dehydrogenase, chain A, domain 1"/>
    <property type="match status" value="1"/>
</dbReference>
<accession>A0A0C2X600</accession>
<dbReference type="Proteomes" id="UP000054549">
    <property type="component" value="Unassembled WGS sequence"/>
</dbReference>
<dbReference type="InParanoid" id="A0A0C2X600"/>
<dbReference type="FunFam" id="3.40.50.720:FF:000006">
    <property type="entry name" value="Bifunctional protein FolD"/>
    <property type="match status" value="1"/>
</dbReference>
<name>A0A0C2X600_AMAMK</name>
<dbReference type="CDD" id="cd01080">
    <property type="entry name" value="NAD_bind_m-THF_DH_Cyclohyd"/>
    <property type="match status" value="1"/>
</dbReference>
<evidence type="ECO:0000256" key="6">
    <source>
        <dbReference type="ARBA" id="ARBA00023002"/>
    </source>
</evidence>
<dbReference type="AlphaFoldDB" id="A0A0C2X600"/>
<dbReference type="InterPro" id="IPR046346">
    <property type="entry name" value="Aminoacid_DH-like_N_sf"/>
</dbReference>
<dbReference type="SUPFAM" id="SSF53223">
    <property type="entry name" value="Aminoacid dehydrogenase-like, N-terminal domain"/>
    <property type="match status" value="1"/>
</dbReference>
<evidence type="ECO:0000313" key="11">
    <source>
        <dbReference type="Proteomes" id="UP000054549"/>
    </source>
</evidence>
<organism evidence="10 11">
    <name type="scientific">Amanita muscaria (strain Koide BX008)</name>
    <dbReference type="NCBI Taxonomy" id="946122"/>
    <lineage>
        <taxon>Eukaryota</taxon>
        <taxon>Fungi</taxon>
        <taxon>Dikarya</taxon>
        <taxon>Basidiomycota</taxon>
        <taxon>Agaricomycotina</taxon>
        <taxon>Agaricomycetes</taxon>
        <taxon>Agaricomycetidae</taxon>
        <taxon>Agaricales</taxon>
        <taxon>Pluteineae</taxon>
        <taxon>Amanitaceae</taxon>
        <taxon>Amanita</taxon>
    </lineage>
</organism>
<dbReference type="InterPro" id="IPR020630">
    <property type="entry name" value="THF_DH/CycHdrlase_cat_dom"/>
</dbReference>
<dbReference type="Pfam" id="PF02882">
    <property type="entry name" value="THF_DHG_CYH_C"/>
    <property type="match status" value="1"/>
</dbReference>
<dbReference type="InterPro" id="IPR036291">
    <property type="entry name" value="NAD(P)-bd_dom_sf"/>
</dbReference>
<dbReference type="HAMAP" id="MF_01576">
    <property type="entry name" value="THF_DHG_CYH"/>
    <property type="match status" value="1"/>
</dbReference>
<keyword evidence="11" id="KW-1185">Reference proteome</keyword>
<evidence type="ECO:0000313" key="10">
    <source>
        <dbReference type="EMBL" id="KIL69752.1"/>
    </source>
</evidence>
<dbReference type="Pfam" id="PF00763">
    <property type="entry name" value="THF_DHG_CYH"/>
    <property type="match status" value="1"/>
</dbReference>
<dbReference type="FunFam" id="3.40.50.10860:FF:000005">
    <property type="entry name" value="C-1-tetrahydrofolate synthase, cytoplasmic, putative"/>
    <property type="match status" value="1"/>
</dbReference>
<evidence type="ECO:0000256" key="1">
    <source>
        <dbReference type="ARBA" id="ARBA00004777"/>
    </source>
</evidence>
<evidence type="ECO:0000256" key="7">
    <source>
        <dbReference type="ARBA" id="ARBA00023268"/>
    </source>
</evidence>